<gene>
    <name evidence="3" type="ORF">HNV28_23815</name>
</gene>
<feature type="region of interest" description="Disordered" evidence="1">
    <location>
        <begin position="411"/>
        <end position="443"/>
    </location>
</feature>
<comment type="caution">
    <text evidence="3">The sequence shown here is derived from an EMBL/GenBank/DDBJ whole genome shotgun (WGS) entry which is preliminary data.</text>
</comment>
<accession>A0A7Y4IL60</accession>
<evidence type="ECO:0000256" key="1">
    <source>
        <dbReference type="SAM" id="MobiDB-lite"/>
    </source>
</evidence>
<evidence type="ECO:0000313" key="3">
    <source>
        <dbReference type="EMBL" id="NOJ81318.1"/>
    </source>
</evidence>
<organism evidence="3 4">
    <name type="scientific">Myxococcus xanthus</name>
    <dbReference type="NCBI Taxonomy" id="34"/>
    <lineage>
        <taxon>Bacteria</taxon>
        <taxon>Pseudomonadati</taxon>
        <taxon>Myxococcota</taxon>
        <taxon>Myxococcia</taxon>
        <taxon>Myxococcales</taxon>
        <taxon>Cystobacterineae</taxon>
        <taxon>Myxococcaceae</taxon>
        <taxon>Myxococcus</taxon>
    </lineage>
</organism>
<sequence length="443" mass="47949">MSMLVFTSEEALHLALTSGLVPAEVQAAPARYHRTPDGALHVLPEVMPAKDVLAHLASLGVQVTRSRAMEATPVLCWAELVTARRVPLESAPTGPVLFLPPSADALLPLAGEMLRLGCDRQEVCFAQASGESGQRALLRAMAPPYFTLTSALDASGPLRAFVPAVPGQHAVWVEVGYTHPLARTLHAPAGTLLLVRGEGPWLTAPDGPWTDLYQHTDLRLPATGEDWTPAPPPGRLTVPLRLTRAARTEPASLWVLREDALAQVESLVHTVPEPLLAQLRFAVTGPPEAPCIVLRARAGRERPPELGLSGMAYAPLPQLADLFLPCDGLLEPPVRRDRLRALLVPQADTVTWLHPTGDGGFRAERLPESAFQPLDTWVDYVVDADADALMPWVRSASFDFAAFEAAEGEWQSAARAMQSDEEDDRSPRATRRSRREAPAPPVT</sequence>
<evidence type="ECO:0000259" key="2">
    <source>
        <dbReference type="Pfam" id="PF20005"/>
    </source>
</evidence>
<feature type="domain" description="FtsH ternary system" evidence="2">
    <location>
        <begin position="1"/>
        <end position="383"/>
    </location>
</feature>
<dbReference type="EMBL" id="JABFNT010000082">
    <property type="protein sequence ID" value="NOJ81318.1"/>
    <property type="molecule type" value="Genomic_DNA"/>
</dbReference>
<feature type="non-terminal residue" evidence="3">
    <location>
        <position position="443"/>
    </location>
</feature>
<proteinExistence type="predicted"/>
<protein>
    <recommendedName>
        <fullName evidence="2">FtsH ternary system domain-containing protein</fullName>
    </recommendedName>
</protein>
<dbReference type="Proteomes" id="UP000533080">
    <property type="component" value="Unassembled WGS sequence"/>
</dbReference>
<evidence type="ECO:0000313" key="4">
    <source>
        <dbReference type="Proteomes" id="UP000533080"/>
    </source>
</evidence>
<dbReference type="AlphaFoldDB" id="A0A7Y4IL60"/>
<reference evidence="3 4" key="1">
    <citation type="submission" date="2020-05" db="EMBL/GenBank/DDBJ databases">
        <authorList>
            <person name="Whitworth D."/>
        </authorList>
    </citation>
    <scope>NUCLEOTIDE SEQUENCE [LARGE SCALE GENOMIC DNA]</scope>
    <source>
        <strain evidence="3 4">AM005</strain>
    </source>
</reference>
<dbReference type="Pfam" id="PF20005">
    <property type="entry name" value="fvmX7"/>
    <property type="match status" value="1"/>
</dbReference>
<dbReference type="InterPro" id="IPR045486">
    <property type="entry name" value="fvmX7"/>
</dbReference>
<name>A0A7Y4IL60_MYXXA</name>